<dbReference type="EMBL" id="AFUU01000004">
    <property type="protein sequence ID" value="EGV01093.1"/>
    <property type="molecule type" value="Genomic_DNA"/>
</dbReference>
<comment type="caution">
    <text evidence="2">The sequence shown here is derived from an EMBL/GenBank/DDBJ whole genome shotgun (WGS) entry which is preliminary data.</text>
</comment>
<reference evidence="2 3" key="1">
    <citation type="submission" date="2011-07" db="EMBL/GenBank/DDBJ databases">
        <authorList>
            <person name="Harkins D.M."/>
            <person name="Madupu R."/>
            <person name="Durkin A.S."/>
            <person name="Torralba M."/>
            <person name="Methe B."/>
            <person name="Sutton G.G."/>
            <person name="Nelson K.E."/>
        </authorList>
    </citation>
    <scope>NUCLEOTIDE SEQUENCE [LARGE SCALE GENOMIC DNA]</scope>
    <source>
        <strain evidence="2 3">SK313</strain>
    </source>
</reference>
<gene>
    <name evidence="2" type="ORF">HMPREF9950_0560</name>
</gene>
<evidence type="ECO:0000313" key="3">
    <source>
        <dbReference type="Proteomes" id="UP000005621"/>
    </source>
</evidence>
<evidence type="ECO:0000256" key="1">
    <source>
        <dbReference type="SAM" id="Phobius"/>
    </source>
</evidence>
<proteinExistence type="predicted"/>
<keyword evidence="1" id="KW-0812">Transmembrane</keyword>
<accession>F9Q4L8</accession>
<dbReference type="AlphaFoldDB" id="F9Q4L8"/>
<name>F9Q4L8_STROR</name>
<feature type="transmembrane region" description="Helical" evidence="1">
    <location>
        <begin position="15"/>
        <end position="34"/>
    </location>
</feature>
<feature type="transmembrane region" description="Helical" evidence="1">
    <location>
        <begin position="69"/>
        <end position="86"/>
    </location>
</feature>
<feature type="transmembrane region" description="Helical" evidence="1">
    <location>
        <begin position="92"/>
        <end position="112"/>
    </location>
</feature>
<protein>
    <submittedName>
        <fullName evidence="2">Uncharacterized protein</fullName>
    </submittedName>
</protein>
<evidence type="ECO:0000313" key="2">
    <source>
        <dbReference type="EMBL" id="EGV01093.1"/>
    </source>
</evidence>
<organism evidence="2 3">
    <name type="scientific">Streptococcus oralis SK313</name>
    <dbReference type="NCBI Taxonomy" id="1035190"/>
    <lineage>
        <taxon>Bacteria</taxon>
        <taxon>Bacillati</taxon>
        <taxon>Bacillota</taxon>
        <taxon>Bacilli</taxon>
        <taxon>Lactobacillales</taxon>
        <taxon>Streptococcaceae</taxon>
        <taxon>Streptococcus</taxon>
    </lineage>
</organism>
<keyword evidence="1" id="KW-1133">Transmembrane helix</keyword>
<sequence length="143" mass="16809">MNFSKMDEYFEKSKLWIAYLFVFISILSMSSLVYKIANPLYKGLSAIVVLYICYTLLFKWKEITVDRKFLSLFGLLAGSHLLSAIFNRSGHLIGNVIEILFMVTYVLLFTMLQSGQLKNYLTGLPIRFKLYLFLQQFLRLVYW</sequence>
<keyword evidence="1" id="KW-0472">Membrane</keyword>
<dbReference type="Proteomes" id="UP000005621">
    <property type="component" value="Unassembled WGS sequence"/>
</dbReference>
<dbReference type="PATRIC" id="fig|1035190.4.peg.1695"/>
<feature type="transmembrane region" description="Helical" evidence="1">
    <location>
        <begin position="40"/>
        <end position="57"/>
    </location>
</feature>